<organism evidence="2 3">
    <name type="scientific">Rhodopseudomonas palustris</name>
    <dbReference type="NCBI Taxonomy" id="1076"/>
    <lineage>
        <taxon>Bacteria</taxon>
        <taxon>Pseudomonadati</taxon>
        <taxon>Pseudomonadota</taxon>
        <taxon>Alphaproteobacteria</taxon>
        <taxon>Hyphomicrobiales</taxon>
        <taxon>Nitrobacteraceae</taxon>
        <taxon>Rhodopseudomonas</taxon>
    </lineage>
</organism>
<dbReference type="RefSeq" id="WP_264073837.1">
    <property type="nucleotide sequence ID" value="NZ_CP076676.1"/>
</dbReference>
<name>A0AAX3DTR1_RHOPL</name>
<feature type="transmembrane region" description="Helical" evidence="1">
    <location>
        <begin position="207"/>
        <end position="228"/>
    </location>
</feature>
<feature type="transmembrane region" description="Helical" evidence="1">
    <location>
        <begin position="6"/>
        <end position="23"/>
    </location>
</feature>
<reference evidence="2" key="1">
    <citation type="journal article" date="2022" name="Biol. Control">
        <title>In silico genomic analysis of Rhodopseudomonas palustris strains revealed potential biocontrol agents and crop yield enhancers.</title>
        <authorList>
            <person name="Surachat K."/>
            <person name="Kantachote D."/>
            <person name="Deachamag P."/>
            <person name="Wonglapsuwan M."/>
        </authorList>
    </citation>
    <scope>NUCLEOTIDE SEQUENCE</scope>
    <source>
        <strain evidence="2">TLS06</strain>
    </source>
</reference>
<dbReference type="PROSITE" id="PS50244">
    <property type="entry name" value="S5A_REDUCTASE"/>
    <property type="match status" value="1"/>
</dbReference>
<proteinExistence type="predicted"/>
<dbReference type="EMBL" id="CP076676">
    <property type="protein sequence ID" value="UYO38231.1"/>
    <property type="molecule type" value="Genomic_DNA"/>
</dbReference>
<gene>
    <name evidence="2" type="ORF">KQX62_16005</name>
</gene>
<dbReference type="PANTHER" id="PTHR32251">
    <property type="entry name" value="3-OXO-5-ALPHA-STEROID 4-DEHYDROGENASE"/>
    <property type="match status" value="1"/>
</dbReference>
<feature type="transmembrane region" description="Helical" evidence="1">
    <location>
        <begin position="104"/>
        <end position="125"/>
    </location>
</feature>
<keyword evidence="1" id="KW-1133">Transmembrane helix</keyword>
<dbReference type="Gene3D" id="1.20.120.1630">
    <property type="match status" value="1"/>
</dbReference>
<evidence type="ECO:0000313" key="3">
    <source>
        <dbReference type="Proteomes" id="UP001163166"/>
    </source>
</evidence>
<dbReference type="InterPro" id="IPR010721">
    <property type="entry name" value="UstE-like"/>
</dbReference>
<feature type="transmembrane region" description="Helical" evidence="1">
    <location>
        <begin position="131"/>
        <end position="150"/>
    </location>
</feature>
<feature type="transmembrane region" description="Helical" evidence="1">
    <location>
        <begin position="56"/>
        <end position="77"/>
    </location>
</feature>
<keyword evidence="1" id="KW-0472">Membrane</keyword>
<keyword evidence="1" id="KW-0812">Transmembrane</keyword>
<dbReference type="AlphaFoldDB" id="A0AAX3DTR1"/>
<dbReference type="Proteomes" id="UP001163166">
    <property type="component" value="Chromosome"/>
</dbReference>
<sequence length="269" mass="30414">MTVPWHLVALAFAVCLVVAAPGFRRVYYFVSLCYAGAIAAQSLVFALLFATTISGWVMLQLLLLLVYGVRLGAFLAVRERNPAYAAELARAERRTAELKLWHRIAIWLGVSLLFTLLFLPALLTLSLQAQGVWPVSTPLGVMIMAVGLWVESLADWQKYRYKAEQPTHYCDTGLYRLVRCPNYLGEMVFWFGVWFSGLSAYGSGAAWALSLLGVLYIVALMTAASAGLERKQDERYGDRPDYQEYVRTVPILFPWVPLYTLRKLLIRFR</sequence>
<evidence type="ECO:0000313" key="2">
    <source>
        <dbReference type="EMBL" id="UYO38231.1"/>
    </source>
</evidence>
<dbReference type="PANTHER" id="PTHR32251:SF15">
    <property type="entry name" value="3-OXO-5-ALPHA-STEROID 4-DEHYDROGENASE (DUF1295)"/>
    <property type="match status" value="1"/>
</dbReference>
<evidence type="ECO:0000256" key="1">
    <source>
        <dbReference type="SAM" id="Phobius"/>
    </source>
</evidence>
<dbReference type="Pfam" id="PF06966">
    <property type="entry name" value="DUF1295"/>
    <property type="match status" value="1"/>
</dbReference>
<protein>
    <submittedName>
        <fullName evidence="2">DUF1295 domain-containing protein</fullName>
    </submittedName>
</protein>
<feature type="transmembrane region" description="Helical" evidence="1">
    <location>
        <begin position="183"/>
        <end position="201"/>
    </location>
</feature>
<accession>A0AAX3DTR1</accession>
<feature type="transmembrane region" description="Helical" evidence="1">
    <location>
        <begin position="28"/>
        <end position="50"/>
    </location>
</feature>
<dbReference type="GO" id="GO:0016020">
    <property type="term" value="C:membrane"/>
    <property type="evidence" value="ECO:0007669"/>
    <property type="project" value="TreeGrafter"/>
</dbReference>